<evidence type="ECO:0000256" key="1">
    <source>
        <dbReference type="ARBA" id="ARBA00009078"/>
    </source>
</evidence>
<protein>
    <submittedName>
        <fullName evidence="3">Low temperature viability protein-domain-containing protein</fullName>
    </submittedName>
</protein>
<dbReference type="PANTHER" id="PTHR21531">
    <property type="entry name" value="LOW-TEMPERATURE VIABILITY PROTEIN LTV1-RELATED"/>
    <property type="match status" value="1"/>
</dbReference>
<dbReference type="InterPro" id="IPR007307">
    <property type="entry name" value="Ltv1"/>
</dbReference>
<accession>A0AAV0BWN7</accession>
<evidence type="ECO:0000313" key="4">
    <source>
        <dbReference type="Proteomes" id="UP001153365"/>
    </source>
</evidence>
<dbReference type="Proteomes" id="UP001153365">
    <property type="component" value="Unassembled WGS sequence"/>
</dbReference>
<feature type="compositionally biased region" description="Polar residues" evidence="2">
    <location>
        <begin position="563"/>
        <end position="578"/>
    </location>
</feature>
<reference evidence="3" key="1">
    <citation type="submission" date="2022-06" db="EMBL/GenBank/DDBJ databases">
        <authorList>
            <consortium name="SYNGENTA / RWTH Aachen University"/>
        </authorList>
    </citation>
    <scope>NUCLEOTIDE SEQUENCE</scope>
</reference>
<feature type="compositionally biased region" description="Basic and acidic residues" evidence="2">
    <location>
        <begin position="49"/>
        <end position="61"/>
    </location>
</feature>
<evidence type="ECO:0000256" key="2">
    <source>
        <dbReference type="SAM" id="MobiDB-lite"/>
    </source>
</evidence>
<feature type="region of interest" description="Disordered" evidence="2">
    <location>
        <begin position="49"/>
        <end position="72"/>
    </location>
</feature>
<name>A0AAV0BWN7_PHAPC</name>
<feature type="compositionally biased region" description="Acidic residues" evidence="2">
    <location>
        <begin position="294"/>
        <end position="307"/>
    </location>
</feature>
<dbReference type="GO" id="GO:0005634">
    <property type="term" value="C:nucleus"/>
    <property type="evidence" value="ECO:0007669"/>
    <property type="project" value="TreeGrafter"/>
</dbReference>
<keyword evidence="4" id="KW-1185">Reference proteome</keyword>
<sequence>MSKSIFRSKELKHYTLIHRSQRDPSINDGDSTQGILKQVHRLNDQKRIRRDDQKNKIRQDSEDGSNLMDDQRDRISTKLEEVPSNYNIFYDDLDYDYMQHLRSMGQNPSDSVFIENRKAPGGGHYSSKPQPGSSSTDQSQYPNQAGFLSYRDHLQFSLQSNSAVPDGHLLPINDDPSLREVLDALEDEAYIEDEADDEFFGEIIRQTDHDQKPSHESTPKSSDRQNQRTFDEEDDCGSDCSPGDRPRGGVSSSVKGSIDGSQLSMSSSSMFRNEALTTLDERFERIQQEYESSSSEEDEDSDCDSIDSEGGKSDQTVTTRVRKDFDLIMDEFLDKFEVLGGKLRPTIGSTAEQKLSTIRSELLANSNNSGNSGGGDCLYEEEERRTMKMEILKRFEEQQRADSKAQKKSDGDGYYYFDDQKIGEDCKWDCQSILSTYSNLENHPRLIRIKEAIGQTKDKDKKHKTTVRESKIGIDRVTGFPIVNHDKDTYFKPFRDIEESSSDRDEEEVSNCGNRGIIKRDRSEGLIEKRNRKNLVKLERSMKRQDKKVLKSKFKEEKERQSQRITLNNQQRSTLKLH</sequence>
<dbReference type="AlphaFoldDB" id="A0AAV0BWN7"/>
<feature type="compositionally biased region" description="Basic and acidic residues" evidence="2">
    <location>
        <begin position="540"/>
        <end position="562"/>
    </location>
</feature>
<dbReference type="EMBL" id="CALTRL010006457">
    <property type="protein sequence ID" value="CAH7690946.1"/>
    <property type="molecule type" value="Genomic_DNA"/>
</dbReference>
<proteinExistence type="inferred from homology"/>
<gene>
    <name evidence="3" type="ORF">PPACK8108_LOCUS26443</name>
</gene>
<evidence type="ECO:0000313" key="3">
    <source>
        <dbReference type="EMBL" id="CAH7690946.1"/>
    </source>
</evidence>
<dbReference type="GO" id="GO:0030688">
    <property type="term" value="C:preribosome, small subunit precursor"/>
    <property type="evidence" value="ECO:0007669"/>
    <property type="project" value="TreeGrafter"/>
</dbReference>
<comment type="caution">
    <text evidence="3">The sequence shown here is derived from an EMBL/GenBank/DDBJ whole genome shotgun (WGS) entry which is preliminary data.</text>
</comment>
<dbReference type="Pfam" id="PF04180">
    <property type="entry name" value="LTV"/>
    <property type="match status" value="2"/>
</dbReference>
<dbReference type="GO" id="GO:0000056">
    <property type="term" value="P:ribosomal small subunit export from nucleus"/>
    <property type="evidence" value="ECO:0007669"/>
    <property type="project" value="TreeGrafter"/>
</dbReference>
<feature type="compositionally biased region" description="Basic and acidic residues" evidence="2">
    <location>
        <begin position="208"/>
        <end position="230"/>
    </location>
</feature>
<comment type="similarity">
    <text evidence="1">Belongs to the LTV1 family.</text>
</comment>
<feature type="compositionally biased region" description="Polar residues" evidence="2">
    <location>
        <begin position="127"/>
        <end position="143"/>
    </location>
</feature>
<feature type="region of interest" description="Disordered" evidence="2">
    <location>
        <begin position="108"/>
        <end position="143"/>
    </location>
</feature>
<feature type="region of interest" description="Disordered" evidence="2">
    <location>
        <begin position="540"/>
        <end position="578"/>
    </location>
</feature>
<feature type="compositionally biased region" description="Polar residues" evidence="2">
    <location>
        <begin position="250"/>
        <end position="263"/>
    </location>
</feature>
<organism evidence="3 4">
    <name type="scientific">Phakopsora pachyrhizi</name>
    <name type="common">Asian soybean rust disease fungus</name>
    <dbReference type="NCBI Taxonomy" id="170000"/>
    <lineage>
        <taxon>Eukaryota</taxon>
        <taxon>Fungi</taxon>
        <taxon>Dikarya</taxon>
        <taxon>Basidiomycota</taxon>
        <taxon>Pucciniomycotina</taxon>
        <taxon>Pucciniomycetes</taxon>
        <taxon>Pucciniales</taxon>
        <taxon>Phakopsoraceae</taxon>
        <taxon>Phakopsora</taxon>
    </lineage>
</organism>
<dbReference type="GO" id="GO:0005829">
    <property type="term" value="C:cytosol"/>
    <property type="evidence" value="ECO:0007669"/>
    <property type="project" value="TreeGrafter"/>
</dbReference>
<feature type="region of interest" description="Disordered" evidence="2">
    <location>
        <begin position="208"/>
        <end position="320"/>
    </location>
</feature>
<dbReference type="GO" id="GO:0042274">
    <property type="term" value="P:ribosomal small subunit biogenesis"/>
    <property type="evidence" value="ECO:0007669"/>
    <property type="project" value="InterPro"/>
</dbReference>
<dbReference type="PANTHER" id="PTHR21531:SF0">
    <property type="entry name" value="PROTEIN LTV1 HOMOLOG"/>
    <property type="match status" value="1"/>
</dbReference>
<feature type="compositionally biased region" description="Basic and acidic residues" evidence="2">
    <location>
        <begin position="279"/>
        <end position="288"/>
    </location>
</feature>